<keyword evidence="1" id="KW-0812">Transmembrane</keyword>
<protein>
    <recommendedName>
        <fullName evidence="4">Integral membrane protein</fullName>
    </recommendedName>
</protein>
<keyword evidence="1" id="KW-0472">Membrane</keyword>
<accession>A0A077MBT7</accession>
<name>A0A077MBT7_9MICO</name>
<feature type="transmembrane region" description="Helical" evidence="1">
    <location>
        <begin position="69"/>
        <end position="90"/>
    </location>
</feature>
<dbReference type="InterPro" id="IPR037185">
    <property type="entry name" value="EmrE-like"/>
</dbReference>
<evidence type="ECO:0000313" key="2">
    <source>
        <dbReference type="EMBL" id="CCI52322.1"/>
    </source>
</evidence>
<reference evidence="2 3" key="1">
    <citation type="journal article" date="2013" name="ISME J.">
        <title>A metabolic model for members of the genus Tetrasphaera involved in enhanced biological phosphorus removal.</title>
        <authorList>
            <person name="Kristiansen R."/>
            <person name="Nguyen H.T.T."/>
            <person name="Saunders A.M."/>
            <person name="Nielsen J.L."/>
            <person name="Wimmer R."/>
            <person name="Le V.Q."/>
            <person name="McIlroy S.J."/>
            <person name="Petrovski S."/>
            <person name="Seviour R.J."/>
            <person name="Calteau A."/>
            <person name="Nielsen K.L."/>
            <person name="Nielsen P.H."/>
        </authorList>
    </citation>
    <scope>NUCLEOTIDE SEQUENCE [LARGE SCALE GENOMIC DNA]</scope>
    <source>
        <strain evidence="2 3">Ben 74</strain>
    </source>
</reference>
<comment type="caution">
    <text evidence="2">The sequence shown here is derived from an EMBL/GenBank/DDBJ whole genome shotgun (WGS) entry which is preliminary data.</text>
</comment>
<evidence type="ECO:0000256" key="1">
    <source>
        <dbReference type="SAM" id="Phobius"/>
    </source>
</evidence>
<keyword evidence="1" id="KW-1133">Transmembrane helix</keyword>
<evidence type="ECO:0000313" key="3">
    <source>
        <dbReference type="Proteomes" id="UP000035720"/>
    </source>
</evidence>
<dbReference type="EMBL" id="CAJC01000068">
    <property type="protein sequence ID" value="CCI52322.1"/>
    <property type="molecule type" value="Genomic_DNA"/>
</dbReference>
<keyword evidence="3" id="KW-1185">Reference proteome</keyword>
<gene>
    <name evidence="2" type="ORF">BN13_160004</name>
</gene>
<dbReference type="STRING" id="1193518.BN13_160004"/>
<feature type="transmembrane region" description="Helical" evidence="1">
    <location>
        <begin position="45"/>
        <end position="63"/>
    </location>
</feature>
<proteinExistence type="predicted"/>
<organism evidence="2 3">
    <name type="scientific">Nostocoides jenkinsii Ben 74</name>
    <dbReference type="NCBI Taxonomy" id="1193518"/>
    <lineage>
        <taxon>Bacteria</taxon>
        <taxon>Bacillati</taxon>
        <taxon>Actinomycetota</taxon>
        <taxon>Actinomycetes</taxon>
        <taxon>Micrococcales</taxon>
        <taxon>Intrasporangiaceae</taxon>
        <taxon>Nostocoides</taxon>
    </lineage>
</organism>
<dbReference type="AlphaFoldDB" id="A0A077MBT7"/>
<dbReference type="Proteomes" id="UP000035720">
    <property type="component" value="Unassembled WGS sequence"/>
</dbReference>
<feature type="transmembrane region" description="Helical" evidence="1">
    <location>
        <begin position="12"/>
        <end position="33"/>
    </location>
</feature>
<evidence type="ECO:0008006" key="4">
    <source>
        <dbReference type="Google" id="ProtNLM"/>
    </source>
</evidence>
<sequence length="123" mass="13315">MDVVPMLRLPASWPFAVNATIAMGTLAVLDLTGAYAAKEWMEHRAVGMLSLGIACMVLLFWVYASALQFADLAVVTFGWIVLLQIGVLLLDQFHYGVPHSSRAWFAVAVMIAAQGYLVLGADS</sequence>
<feature type="transmembrane region" description="Helical" evidence="1">
    <location>
        <begin position="102"/>
        <end position="121"/>
    </location>
</feature>
<dbReference type="SUPFAM" id="SSF103481">
    <property type="entry name" value="Multidrug resistance efflux transporter EmrE"/>
    <property type="match status" value="1"/>
</dbReference>